<accession>A0A385TM05</accession>
<gene>
    <name evidence="3" type="ORF">D5F53_15120</name>
</gene>
<dbReference type="Proteomes" id="UP000266552">
    <property type="component" value="Chromosome"/>
</dbReference>
<keyword evidence="4" id="KW-1185">Reference proteome</keyword>
<dbReference type="AlphaFoldDB" id="A0A385TM05"/>
<feature type="domain" description="Galactosyltransferase C-terminal" evidence="2">
    <location>
        <begin position="133"/>
        <end position="169"/>
    </location>
</feature>
<sequence length="239" mass="27116">MLDRVSVLIPYQTDHNGPRDSAFEWVLGFYERVMPEVEVCVGEIKDSGELFSRSKAVNRAYLQATKDIIVIADSDIVYDPNLLKKSITYVNDGQWVIPFSRILRLSKETSQLLLKRPREWPLLIETDAAAEQATAFVGGFNVLGRDAYEAVGGYDERFVGWGGEDEAFAYALDTLIGRHLRMDGEMVHFWHPFVGPDGNPNYDSNYALYQRYQMARGNQEEMRQLIQKPSSHEGGANSL</sequence>
<dbReference type="InterPro" id="IPR029044">
    <property type="entry name" value="Nucleotide-diphossugar_trans"/>
</dbReference>
<dbReference type="GO" id="GO:0016740">
    <property type="term" value="F:transferase activity"/>
    <property type="evidence" value="ECO:0007669"/>
    <property type="project" value="UniProtKB-KW"/>
</dbReference>
<dbReference type="InterPro" id="IPR027791">
    <property type="entry name" value="Galactosyl_T_C"/>
</dbReference>
<reference evidence="3 4" key="1">
    <citation type="submission" date="2018-09" db="EMBL/GenBank/DDBJ databases">
        <title>Genome Sequence of Paenibacillus lautus Strain E7593-69, Azo Dye-Degrading Bacteria, Isolated from Commercial Tattoo Inks.</title>
        <authorList>
            <person name="Nho S.W."/>
            <person name="Kim S.-J."/>
            <person name="Kweon O."/>
            <person name="Cerniglia C.E."/>
        </authorList>
    </citation>
    <scope>NUCLEOTIDE SEQUENCE [LARGE SCALE GENOMIC DNA]</scope>
    <source>
        <strain evidence="3 4">E7593-69</strain>
    </source>
</reference>
<dbReference type="EMBL" id="CP032412">
    <property type="protein sequence ID" value="AYB44521.1"/>
    <property type="molecule type" value="Genomic_DNA"/>
</dbReference>
<keyword evidence="1 3" id="KW-0808">Transferase</keyword>
<dbReference type="Gene3D" id="3.90.550.10">
    <property type="entry name" value="Spore Coat Polysaccharide Biosynthesis Protein SpsA, Chain A"/>
    <property type="match status" value="1"/>
</dbReference>
<evidence type="ECO:0000259" key="2">
    <source>
        <dbReference type="Pfam" id="PF02709"/>
    </source>
</evidence>
<evidence type="ECO:0000256" key="1">
    <source>
        <dbReference type="ARBA" id="ARBA00022679"/>
    </source>
</evidence>
<name>A0A385TM05_PAELA</name>
<dbReference type="KEGG" id="plw:D5F53_15120"/>
<protein>
    <submittedName>
        <fullName evidence="3">Glycosyltransferase</fullName>
    </submittedName>
</protein>
<dbReference type="SUPFAM" id="SSF53448">
    <property type="entry name" value="Nucleotide-diphospho-sugar transferases"/>
    <property type="match status" value="1"/>
</dbReference>
<evidence type="ECO:0000313" key="3">
    <source>
        <dbReference type="EMBL" id="AYB44521.1"/>
    </source>
</evidence>
<organism evidence="3 4">
    <name type="scientific">Paenibacillus lautus</name>
    <name type="common">Bacillus lautus</name>
    <dbReference type="NCBI Taxonomy" id="1401"/>
    <lineage>
        <taxon>Bacteria</taxon>
        <taxon>Bacillati</taxon>
        <taxon>Bacillota</taxon>
        <taxon>Bacilli</taxon>
        <taxon>Bacillales</taxon>
        <taxon>Paenibacillaceae</taxon>
        <taxon>Paenibacillus</taxon>
    </lineage>
</organism>
<evidence type="ECO:0000313" key="4">
    <source>
        <dbReference type="Proteomes" id="UP000266552"/>
    </source>
</evidence>
<dbReference type="RefSeq" id="WP_119848412.1">
    <property type="nucleotide sequence ID" value="NZ_CP032412.1"/>
</dbReference>
<dbReference type="Pfam" id="PF02709">
    <property type="entry name" value="Glyco_transf_7C"/>
    <property type="match status" value="1"/>
</dbReference>
<proteinExistence type="predicted"/>